<dbReference type="InterPro" id="IPR011990">
    <property type="entry name" value="TPR-like_helical_dom_sf"/>
</dbReference>
<evidence type="ECO:0000256" key="2">
    <source>
        <dbReference type="ARBA" id="ARBA00022679"/>
    </source>
</evidence>
<dbReference type="Pfam" id="PF00856">
    <property type="entry name" value="SET"/>
    <property type="match status" value="1"/>
</dbReference>
<gene>
    <name evidence="9" type="ORF">HCN44_001072</name>
</gene>
<reference evidence="9 10" key="1">
    <citation type="submission" date="2020-08" db="EMBL/GenBank/DDBJ databases">
        <title>Aphidius gifuensis genome sequencing and assembly.</title>
        <authorList>
            <person name="Du Z."/>
        </authorList>
    </citation>
    <scope>NUCLEOTIDE SEQUENCE [LARGE SCALE GENOMIC DNA]</scope>
    <source>
        <strain evidence="9">YNYX2018</strain>
        <tissue evidence="9">Adults</tissue>
    </source>
</reference>
<evidence type="ECO:0000256" key="6">
    <source>
        <dbReference type="ARBA" id="ARBA00022833"/>
    </source>
</evidence>
<protein>
    <recommendedName>
        <fullName evidence="8">SET domain-containing protein</fullName>
    </recommendedName>
</protein>
<dbReference type="PROSITE" id="PS50005">
    <property type="entry name" value="TPR"/>
    <property type="match status" value="1"/>
</dbReference>
<dbReference type="SUPFAM" id="SSF144232">
    <property type="entry name" value="HIT/MYND zinc finger-like"/>
    <property type="match status" value="1"/>
</dbReference>
<dbReference type="InterPro" id="IPR052097">
    <property type="entry name" value="SET-MYND_domain_protein"/>
</dbReference>
<dbReference type="GO" id="GO:0008170">
    <property type="term" value="F:N-methyltransferase activity"/>
    <property type="evidence" value="ECO:0007669"/>
    <property type="project" value="UniProtKB-ARBA"/>
</dbReference>
<evidence type="ECO:0000259" key="8">
    <source>
        <dbReference type="PROSITE" id="PS50280"/>
    </source>
</evidence>
<name>A0A835CL87_APHGI</name>
<evidence type="ECO:0000256" key="5">
    <source>
        <dbReference type="ARBA" id="ARBA00022771"/>
    </source>
</evidence>
<evidence type="ECO:0000256" key="1">
    <source>
        <dbReference type="ARBA" id="ARBA00022603"/>
    </source>
</evidence>
<proteinExistence type="predicted"/>
<dbReference type="GO" id="GO:0005737">
    <property type="term" value="C:cytoplasm"/>
    <property type="evidence" value="ECO:0007669"/>
    <property type="project" value="TreeGrafter"/>
</dbReference>
<dbReference type="Gene3D" id="1.25.40.10">
    <property type="entry name" value="Tetratricopeptide repeat domain"/>
    <property type="match status" value="1"/>
</dbReference>
<dbReference type="Proteomes" id="UP000639338">
    <property type="component" value="Unassembled WGS sequence"/>
</dbReference>
<dbReference type="InterPro" id="IPR019734">
    <property type="entry name" value="TPR_rpt"/>
</dbReference>
<dbReference type="GO" id="GO:0008276">
    <property type="term" value="F:protein methyltransferase activity"/>
    <property type="evidence" value="ECO:0007669"/>
    <property type="project" value="UniProtKB-ARBA"/>
</dbReference>
<dbReference type="PANTHER" id="PTHR46165">
    <property type="entry name" value="SET AND MYND DOMAIN-CONTAINING PROTEIN 4"/>
    <property type="match status" value="1"/>
</dbReference>
<accession>A0A835CL87</accession>
<evidence type="ECO:0000313" key="10">
    <source>
        <dbReference type="Proteomes" id="UP000639338"/>
    </source>
</evidence>
<dbReference type="Gene3D" id="2.170.270.10">
    <property type="entry name" value="SET domain"/>
    <property type="match status" value="1"/>
</dbReference>
<keyword evidence="10" id="KW-1185">Reference proteome</keyword>
<dbReference type="GO" id="GO:0042826">
    <property type="term" value="F:histone deacetylase binding"/>
    <property type="evidence" value="ECO:0007669"/>
    <property type="project" value="TreeGrafter"/>
</dbReference>
<dbReference type="EMBL" id="JACMRX010000005">
    <property type="protein sequence ID" value="KAF7988499.1"/>
    <property type="molecule type" value="Genomic_DNA"/>
</dbReference>
<feature type="repeat" description="TPR" evidence="7">
    <location>
        <begin position="64"/>
        <end position="97"/>
    </location>
</feature>
<dbReference type="InterPro" id="IPR046341">
    <property type="entry name" value="SET_dom_sf"/>
</dbReference>
<keyword evidence="2" id="KW-0808">Transferase</keyword>
<keyword evidence="3" id="KW-0949">S-adenosyl-L-methionine</keyword>
<dbReference type="GO" id="GO:0032259">
    <property type="term" value="P:methylation"/>
    <property type="evidence" value="ECO:0007669"/>
    <property type="project" value="UniProtKB-KW"/>
</dbReference>
<dbReference type="PROSITE" id="PS50280">
    <property type="entry name" value="SET"/>
    <property type="match status" value="1"/>
</dbReference>
<dbReference type="PANTHER" id="PTHR46165:SF6">
    <property type="entry name" value="SET AND MYND DOMAIN-CONTAINING PROTEIN 4-LIKE PROTEIN"/>
    <property type="match status" value="1"/>
</dbReference>
<feature type="domain" description="SET" evidence="8">
    <location>
        <begin position="224"/>
        <end position="505"/>
    </location>
</feature>
<comment type="caution">
    <text evidence="9">The sequence shown here is derived from an EMBL/GenBank/DDBJ whole genome shotgun (WGS) entry which is preliminary data.</text>
</comment>
<evidence type="ECO:0000313" key="9">
    <source>
        <dbReference type="EMBL" id="KAF7988499.1"/>
    </source>
</evidence>
<dbReference type="SUPFAM" id="SSF82199">
    <property type="entry name" value="SET domain"/>
    <property type="match status" value="1"/>
</dbReference>
<dbReference type="OrthoDB" id="7669464at2759"/>
<dbReference type="InterPro" id="IPR002893">
    <property type="entry name" value="Znf_MYND"/>
</dbReference>
<dbReference type="AlphaFoldDB" id="A0A835CL87"/>
<keyword evidence="5" id="KW-0863">Zinc-finger</keyword>
<keyword evidence="4" id="KW-0479">Metal-binding</keyword>
<dbReference type="SUPFAM" id="SSF48452">
    <property type="entry name" value="TPR-like"/>
    <property type="match status" value="1"/>
</dbReference>
<evidence type="ECO:0000256" key="3">
    <source>
        <dbReference type="ARBA" id="ARBA00022691"/>
    </source>
</evidence>
<dbReference type="GO" id="GO:0005634">
    <property type="term" value="C:nucleus"/>
    <property type="evidence" value="ECO:0007669"/>
    <property type="project" value="TreeGrafter"/>
</dbReference>
<dbReference type="GO" id="GO:0008757">
    <property type="term" value="F:S-adenosylmethionine-dependent methyltransferase activity"/>
    <property type="evidence" value="ECO:0007669"/>
    <property type="project" value="UniProtKB-ARBA"/>
</dbReference>
<dbReference type="PROSITE" id="PS01360">
    <property type="entry name" value="ZF_MYND_1"/>
    <property type="match status" value="1"/>
</dbReference>
<evidence type="ECO:0000256" key="7">
    <source>
        <dbReference type="PROSITE-ProRule" id="PRU00339"/>
    </source>
</evidence>
<organism evidence="9 10">
    <name type="scientific">Aphidius gifuensis</name>
    <name type="common">Parasitoid wasp</name>
    <dbReference type="NCBI Taxonomy" id="684658"/>
    <lineage>
        <taxon>Eukaryota</taxon>
        <taxon>Metazoa</taxon>
        <taxon>Ecdysozoa</taxon>
        <taxon>Arthropoda</taxon>
        <taxon>Hexapoda</taxon>
        <taxon>Insecta</taxon>
        <taxon>Pterygota</taxon>
        <taxon>Neoptera</taxon>
        <taxon>Endopterygota</taxon>
        <taxon>Hymenoptera</taxon>
        <taxon>Apocrita</taxon>
        <taxon>Ichneumonoidea</taxon>
        <taxon>Braconidae</taxon>
        <taxon>Aphidiinae</taxon>
        <taxon>Aphidius</taxon>
    </lineage>
</organism>
<keyword evidence="7" id="KW-0802">TPR repeat</keyword>
<keyword evidence="6" id="KW-0862">Zinc</keyword>
<evidence type="ECO:0000256" key="4">
    <source>
        <dbReference type="ARBA" id="ARBA00022723"/>
    </source>
</evidence>
<dbReference type="GO" id="GO:0008270">
    <property type="term" value="F:zinc ion binding"/>
    <property type="evidence" value="ECO:0007669"/>
    <property type="project" value="UniProtKB-KW"/>
</dbReference>
<sequence length="647" mass="74522">MDTSMLESEIKRRERVNNHAILWREWFKVFLTVVGAKGALPVPFNPKLNFFPTLTITSKDAHLSALYKKQGDVYFRKGEFMMAHKKYTQCITHAPAKSDLLAVAYGSRGIVLCFNNYMEDCLIDIERAKKHGYPNSLKAELFMWKAAAMQKLGKKKTLIDRVLDQASRWLRSDIDRAKIIKIRGTINSIKLSEIKKLKCYNLDLTNDALPPLKSRNPTVPGLSNSVGLMYSEKYGRHIVATQDIKAGDVIGIQKPYASVVKMNMRYNICWHCKEQTWTSIPCDTCSQVVFCSDECKKQAQDNYHDIECVVLCQTMAFGMRESFYVALRLVIMALKENNNSFENLKIHTDKIDNLKDPLTKGFIEGKLDPTKFESVYGLCDLSSSSTANDQCVTYVDAIIMLYYLGKKIELFQEDRPIELLSFLISQQSFVLIVKRFLTLVQYNSCNYSLLTSKRSLTIASLIEPSFSFFNHSCCSNVIRTHRNGNLAIIAIRPIKEGEQVFANYGAYWFWQSREDRHKQLQRFHFTCDCEACEGDWSIPEVLKTPEIVKNKSFTHGGPYMNKELLGILHEYITVCTYALAYIKLNKGRYHVAKLVGDFAKFLNKEYKNYNNQSYEVFRVGKFIEELYMLLEKLFFCLSGKIDYPPLE</sequence>
<dbReference type="InterPro" id="IPR001214">
    <property type="entry name" value="SET_dom"/>
</dbReference>
<keyword evidence="1" id="KW-0489">Methyltransferase</keyword>